<dbReference type="Gene3D" id="1.10.540.10">
    <property type="entry name" value="Acyl-CoA dehydrogenase/oxidase, N-terminal domain"/>
    <property type="match status" value="1"/>
</dbReference>
<organism evidence="3 4">
    <name type="scientific">Curvibacter cyanobacteriorum</name>
    <dbReference type="NCBI Taxonomy" id="3026422"/>
    <lineage>
        <taxon>Bacteria</taxon>
        <taxon>Pseudomonadati</taxon>
        <taxon>Pseudomonadota</taxon>
        <taxon>Betaproteobacteria</taxon>
        <taxon>Burkholderiales</taxon>
        <taxon>Comamonadaceae</taxon>
        <taxon>Curvibacter</taxon>
    </lineage>
</organism>
<evidence type="ECO:0000259" key="2">
    <source>
        <dbReference type="Pfam" id="PF02771"/>
    </source>
</evidence>
<evidence type="ECO:0000256" key="1">
    <source>
        <dbReference type="SAM" id="MobiDB-lite"/>
    </source>
</evidence>
<evidence type="ECO:0000313" key="4">
    <source>
        <dbReference type="Proteomes" id="UP001528673"/>
    </source>
</evidence>
<accession>A0ABT5MUW5</accession>
<feature type="compositionally biased region" description="Low complexity" evidence="1">
    <location>
        <begin position="10"/>
        <end position="40"/>
    </location>
</feature>
<dbReference type="SUPFAM" id="SSF56645">
    <property type="entry name" value="Acyl-CoA dehydrogenase NM domain-like"/>
    <property type="match status" value="1"/>
</dbReference>
<dbReference type="Proteomes" id="UP001528673">
    <property type="component" value="Unassembled WGS sequence"/>
</dbReference>
<reference evidence="3 4" key="1">
    <citation type="submission" date="2023-02" db="EMBL/GenBank/DDBJ databases">
        <title>Bacterial whole genomic sequence of Curvibacter sp. HBC61.</title>
        <authorList>
            <person name="Le V."/>
            <person name="Ko S.-R."/>
            <person name="Ahn C.-Y."/>
            <person name="Oh H.-M."/>
        </authorList>
    </citation>
    <scope>NUCLEOTIDE SEQUENCE [LARGE SCALE GENOMIC DNA]</scope>
    <source>
        <strain evidence="3 4">HBC61</strain>
    </source>
</reference>
<proteinExistence type="predicted"/>
<dbReference type="Pfam" id="PF02771">
    <property type="entry name" value="Acyl-CoA_dh_N"/>
    <property type="match status" value="1"/>
</dbReference>
<dbReference type="InterPro" id="IPR037069">
    <property type="entry name" value="AcylCoA_DH/ox_N_sf"/>
</dbReference>
<dbReference type="InterPro" id="IPR013786">
    <property type="entry name" value="AcylCoA_DH/ox_N"/>
</dbReference>
<feature type="domain" description="Acyl-CoA dehydrogenase/oxidase N-terminal" evidence="2">
    <location>
        <begin position="46"/>
        <end position="124"/>
    </location>
</feature>
<evidence type="ECO:0000313" key="3">
    <source>
        <dbReference type="EMBL" id="MDD0837840.1"/>
    </source>
</evidence>
<gene>
    <name evidence="3" type="ORF">PSQ40_04575</name>
</gene>
<dbReference type="InterPro" id="IPR009100">
    <property type="entry name" value="AcylCoA_DH/oxidase_NM_dom_sf"/>
</dbReference>
<name>A0ABT5MUW5_9BURK</name>
<keyword evidence="4" id="KW-1185">Reference proteome</keyword>
<protein>
    <submittedName>
        <fullName evidence="3">Acyl-CoA dehydrogenase family protein</fullName>
    </submittedName>
</protein>
<sequence>MPLITPPQPSASRSRPRAAAALASTPNHSTAHSAAHRAAPLPTPPAPPLRPLADRGWLRCAVPVHCGGLGGEARELGPLMAELRQQDPALAALFWSQRLAIEFLVQTPNGALREHLLPDVLRAERAATVPITLAQSLLSAHDTGRGWQLSAPRLQAFNTSVDGFSFVAPVQLDGQQGWCCLRSEEDGFDVLPAQAQPPAHVHAHTASAPTEAQASAIRLRQVFFREDEWLGEQALEAALQPVCAALGPPPTNPRLHVG</sequence>
<dbReference type="RefSeq" id="WP_273949136.1">
    <property type="nucleotide sequence ID" value="NZ_JAQSIP010000002.1"/>
</dbReference>
<dbReference type="EMBL" id="JAQSIP010000002">
    <property type="protein sequence ID" value="MDD0837840.1"/>
    <property type="molecule type" value="Genomic_DNA"/>
</dbReference>
<comment type="caution">
    <text evidence="3">The sequence shown here is derived from an EMBL/GenBank/DDBJ whole genome shotgun (WGS) entry which is preliminary data.</text>
</comment>
<feature type="region of interest" description="Disordered" evidence="1">
    <location>
        <begin position="1"/>
        <end position="48"/>
    </location>
</feature>